<dbReference type="FunFam" id="2.60.40.10:FF:000362">
    <property type="entry name" value="Receptor-type tyrosine-protein phosphatase eta"/>
    <property type="match status" value="8"/>
</dbReference>
<organism evidence="25 26">
    <name type="scientific">Coturnix japonica</name>
    <name type="common">Japanese quail</name>
    <name type="synonym">Coturnix coturnix japonica</name>
    <dbReference type="NCBI Taxonomy" id="93934"/>
    <lineage>
        <taxon>Eukaryota</taxon>
        <taxon>Metazoa</taxon>
        <taxon>Chordata</taxon>
        <taxon>Craniata</taxon>
        <taxon>Vertebrata</taxon>
        <taxon>Euteleostomi</taxon>
        <taxon>Archelosauria</taxon>
        <taxon>Archosauria</taxon>
        <taxon>Dinosauria</taxon>
        <taxon>Saurischia</taxon>
        <taxon>Theropoda</taxon>
        <taxon>Coelurosauria</taxon>
        <taxon>Aves</taxon>
        <taxon>Neognathae</taxon>
        <taxon>Galloanserae</taxon>
        <taxon>Galliformes</taxon>
        <taxon>Phasianidae</taxon>
        <taxon>Perdicinae</taxon>
        <taxon>Coturnix</taxon>
    </lineage>
</organism>
<evidence type="ECO:0000256" key="7">
    <source>
        <dbReference type="ARBA" id="ARBA00022729"/>
    </source>
</evidence>
<evidence type="ECO:0000256" key="4">
    <source>
        <dbReference type="ARBA" id="ARBA00013064"/>
    </source>
</evidence>
<dbReference type="SMART" id="SM00404">
    <property type="entry name" value="PTPc_motif"/>
    <property type="match status" value="1"/>
</dbReference>
<dbReference type="PROSITE" id="PS50055">
    <property type="entry name" value="TYR_PHOSPHATASE_PTP"/>
    <property type="match status" value="1"/>
</dbReference>
<evidence type="ECO:0000256" key="20">
    <source>
        <dbReference type="SAM" id="MobiDB-lite"/>
    </source>
</evidence>
<dbReference type="Gene3D" id="2.60.40.10">
    <property type="entry name" value="Immunoglobulins"/>
    <property type="match status" value="8"/>
</dbReference>
<reference evidence="25" key="3">
    <citation type="submission" date="2025-09" db="UniProtKB">
        <authorList>
            <consortium name="Ensembl"/>
        </authorList>
    </citation>
    <scope>IDENTIFICATION</scope>
</reference>
<evidence type="ECO:0000256" key="2">
    <source>
        <dbReference type="ARBA" id="ARBA00004282"/>
    </source>
</evidence>
<dbReference type="InterPro" id="IPR016130">
    <property type="entry name" value="Tyr_Pase_AS"/>
</dbReference>
<proteinExistence type="inferred from homology"/>
<dbReference type="PRINTS" id="PR00700">
    <property type="entry name" value="PRTYPHPHTASE"/>
</dbReference>
<dbReference type="CDD" id="cd12087">
    <property type="entry name" value="TM_EGFR-like"/>
    <property type="match status" value="1"/>
</dbReference>
<evidence type="ECO:0000256" key="15">
    <source>
        <dbReference type="ARBA" id="ARBA00023273"/>
    </source>
</evidence>
<evidence type="ECO:0000256" key="10">
    <source>
        <dbReference type="ARBA" id="ARBA00022912"/>
    </source>
</evidence>
<keyword evidence="6 21" id="KW-0812">Transmembrane</keyword>
<keyword evidence="12 21" id="KW-1133">Transmembrane helix</keyword>
<dbReference type="EC" id="3.1.3.48" evidence="4"/>
<keyword evidence="14" id="KW-0325">Glycoprotein</keyword>
<keyword evidence="15" id="KW-0966">Cell projection</keyword>
<feature type="domain" description="Fibronectin type-III" evidence="24">
    <location>
        <begin position="840"/>
        <end position="929"/>
    </location>
</feature>
<dbReference type="InterPro" id="IPR000387">
    <property type="entry name" value="Tyr_Pase_dom"/>
</dbReference>
<evidence type="ECO:0000256" key="3">
    <source>
        <dbReference type="ARBA" id="ARBA00004632"/>
    </source>
</evidence>
<protein>
    <recommendedName>
        <fullName evidence="18">Receptor-type tyrosine-protein phosphatase eta</fullName>
        <ecNumber evidence="4">3.1.3.48</ecNumber>
    </recommendedName>
    <alternativeName>
        <fullName evidence="19">Protein-tyrosine phosphatase receptor type J</fullName>
    </alternativeName>
</protein>
<dbReference type="InterPro" id="IPR003595">
    <property type="entry name" value="Tyr_Pase_cat"/>
</dbReference>
<dbReference type="GO" id="GO:0070161">
    <property type="term" value="C:anchoring junction"/>
    <property type="evidence" value="ECO:0007669"/>
    <property type="project" value="UniProtKB-SubCell"/>
</dbReference>
<evidence type="ECO:0000256" key="6">
    <source>
        <dbReference type="ARBA" id="ARBA00022692"/>
    </source>
</evidence>
<feature type="domain" description="Fibronectin type-III" evidence="24">
    <location>
        <begin position="393"/>
        <end position="483"/>
    </location>
</feature>
<evidence type="ECO:0000259" key="23">
    <source>
        <dbReference type="PROSITE" id="PS50056"/>
    </source>
</evidence>
<feature type="transmembrane region" description="Helical" evidence="21">
    <location>
        <begin position="1177"/>
        <end position="1201"/>
    </location>
</feature>
<evidence type="ECO:0000256" key="8">
    <source>
        <dbReference type="ARBA" id="ARBA00022737"/>
    </source>
</evidence>
<dbReference type="PANTHER" id="PTHR46957">
    <property type="entry name" value="CYTOKINE RECEPTOR"/>
    <property type="match status" value="1"/>
</dbReference>
<dbReference type="InterPro" id="IPR029021">
    <property type="entry name" value="Prot-tyrosine_phosphatase-like"/>
</dbReference>
<evidence type="ECO:0000256" key="1">
    <source>
        <dbReference type="ARBA" id="ARBA00004251"/>
    </source>
</evidence>
<feature type="domain" description="Tyrosine-protein phosphatase" evidence="22">
    <location>
        <begin position="1229"/>
        <end position="1486"/>
    </location>
</feature>
<feature type="domain" description="Fibronectin type-III" evidence="24">
    <location>
        <begin position="662"/>
        <end position="750"/>
    </location>
</feature>
<evidence type="ECO:0000256" key="18">
    <source>
        <dbReference type="ARBA" id="ARBA00071459"/>
    </source>
</evidence>
<dbReference type="InterPro" id="IPR000242">
    <property type="entry name" value="PTP_cat"/>
</dbReference>
<feature type="region of interest" description="Disordered" evidence="20">
    <location>
        <begin position="56"/>
        <end position="127"/>
    </location>
</feature>
<dbReference type="SMART" id="SM00060">
    <property type="entry name" value="FN3"/>
    <property type="match status" value="9"/>
</dbReference>
<name>A0A8C2TH88_COTJA</name>
<dbReference type="PANTHER" id="PTHR46957:SF5">
    <property type="entry name" value="PROTEIN-TYROSINE-PHOSPHATASE"/>
    <property type="match status" value="1"/>
</dbReference>
<dbReference type="InterPro" id="IPR041201">
    <property type="entry name" value="PTPRJ_TM"/>
</dbReference>
<dbReference type="GO" id="GO:0004725">
    <property type="term" value="F:protein tyrosine phosphatase activity"/>
    <property type="evidence" value="ECO:0007669"/>
    <property type="project" value="UniProtKB-EC"/>
</dbReference>
<keyword evidence="13 21" id="KW-0472">Membrane</keyword>
<dbReference type="InterPro" id="IPR050713">
    <property type="entry name" value="RTP_Phos/Ushers"/>
</dbReference>
<keyword evidence="5" id="KW-1003">Cell membrane</keyword>
<dbReference type="InterPro" id="IPR013783">
    <property type="entry name" value="Ig-like_fold"/>
</dbReference>
<reference evidence="25" key="2">
    <citation type="submission" date="2025-08" db="UniProtKB">
        <authorList>
            <consortium name="Ensembl"/>
        </authorList>
    </citation>
    <scope>IDENTIFICATION</scope>
</reference>
<keyword evidence="7" id="KW-0732">Signal</keyword>
<dbReference type="Gene3D" id="3.90.190.10">
    <property type="entry name" value="Protein tyrosine phosphatase superfamily"/>
    <property type="match status" value="1"/>
</dbReference>
<evidence type="ECO:0000256" key="19">
    <source>
        <dbReference type="ARBA" id="ARBA00081746"/>
    </source>
</evidence>
<keyword evidence="26" id="KW-1185">Reference proteome</keyword>
<dbReference type="GO" id="GO:0032587">
    <property type="term" value="C:ruffle membrane"/>
    <property type="evidence" value="ECO:0007669"/>
    <property type="project" value="UniProtKB-SubCell"/>
</dbReference>
<evidence type="ECO:0000256" key="21">
    <source>
        <dbReference type="SAM" id="Phobius"/>
    </source>
</evidence>
<dbReference type="PROSITE" id="PS50853">
    <property type="entry name" value="FN3"/>
    <property type="match status" value="8"/>
</dbReference>
<feature type="domain" description="Fibronectin type-III" evidence="24">
    <location>
        <begin position="751"/>
        <end position="839"/>
    </location>
</feature>
<dbReference type="SMART" id="SM00194">
    <property type="entry name" value="PTPc"/>
    <property type="match status" value="1"/>
</dbReference>
<dbReference type="InterPro" id="IPR036116">
    <property type="entry name" value="FN3_sf"/>
</dbReference>
<evidence type="ECO:0000256" key="13">
    <source>
        <dbReference type="ARBA" id="ARBA00023136"/>
    </source>
</evidence>
<reference evidence="25" key="1">
    <citation type="submission" date="2015-11" db="EMBL/GenBank/DDBJ databases">
        <authorList>
            <consortium name="International Coturnix japonica Genome Analysis Consortium"/>
            <person name="Warren W."/>
            <person name="Burt D.W."/>
            <person name="Antin P.B."/>
            <person name="Lanford R."/>
            <person name="Gros J."/>
            <person name="Wilson R.K."/>
        </authorList>
    </citation>
    <scope>NUCLEOTIDE SEQUENCE [LARGE SCALE GENOMIC DNA]</scope>
</reference>
<comment type="catalytic activity">
    <reaction evidence="17">
        <text>O-phospho-L-tyrosyl-[protein] + H2O = L-tyrosyl-[protein] + phosphate</text>
        <dbReference type="Rhea" id="RHEA:10684"/>
        <dbReference type="Rhea" id="RHEA-COMP:10136"/>
        <dbReference type="Rhea" id="RHEA-COMP:20101"/>
        <dbReference type="ChEBI" id="CHEBI:15377"/>
        <dbReference type="ChEBI" id="CHEBI:43474"/>
        <dbReference type="ChEBI" id="CHEBI:46858"/>
        <dbReference type="ChEBI" id="CHEBI:61978"/>
        <dbReference type="EC" id="3.1.3.48"/>
    </reaction>
</comment>
<keyword evidence="10" id="KW-0904">Protein phosphatase</keyword>
<feature type="domain" description="Tyrosine specific protein phosphatases" evidence="23">
    <location>
        <begin position="1404"/>
        <end position="1477"/>
    </location>
</feature>
<dbReference type="Pfam" id="PF00102">
    <property type="entry name" value="Y_phosphatase"/>
    <property type="match status" value="1"/>
</dbReference>
<dbReference type="GeneTree" id="ENSGT00940000156870"/>
<accession>A0A8C2TH88</accession>
<evidence type="ECO:0000259" key="24">
    <source>
        <dbReference type="PROSITE" id="PS50853"/>
    </source>
</evidence>
<evidence type="ECO:0000313" key="25">
    <source>
        <dbReference type="Ensembl" id="ENSCJPP00005012679.1"/>
    </source>
</evidence>
<gene>
    <name evidence="25" type="primary">LOC107314702</name>
</gene>
<evidence type="ECO:0000256" key="12">
    <source>
        <dbReference type="ARBA" id="ARBA00022989"/>
    </source>
</evidence>
<evidence type="ECO:0000313" key="26">
    <source>
        <dbReference type="Proteomes" id="UP000694412"/>
    </source>
</evidence>
<dbReference type="CDD" id="cd14615">
    <property type="entry name" value="R-PTPc-J"/>
    <property type="match status" value="1"/>
</dbReference>
<dbReference type="GO" id="GO:0032502">
    <property type="term" value="P:developmental process"/>
    <property type="evidence" value="ECO:0007669"/>
    <property type="project" value="UniProtKB-ARBA"/>
</dbReference>
<evidence type="ECO:0000256" key="9">
    <source>
        <dbReference type="ARBA" id="ARBA00022801"/>
    </source>
</evidence>
<evidence type="ECO:0000256" key="17">
    <source>
        <dbReference type="ARBA" id="ARBA00051722"/>
    </source>
</evidence>
<dbReference type="CDD" id="cd00063">
    <property type="entry name" value="FN3"/>
    <property type="match status" value="8"/>
</dbReference>
<sequence>MNFGAALEARAVIGVIRVTGLGDAGLREAFGGCRSLGRPGGVCDAGRRGRLGLGEAALSAPPCPPRAGFPPGGGGSQLRPQPRSASGRARRRRRLGGRRRGGTPGGAGRAARPCLRGRRRRAERPCARRGSLSATMRLLPLLPPCPLLLLLLLPAEVRCTTACTDNCSLKNLTEEMGTSNNDELSVNATRGNSRLSEDVSLFGRAMSDQNSVAQLSMVFDLKTKSVGVTSVILTWNNTASASYTYRIEVRNGTSINNKTANVTETEITGLTPGTPYNFTVFAVAADGETEGEGASISLYTKPSAVLDLKAEYVGVTSVNLKWTVNDTASASYTYRIEVTSDSSTDNLTSSVTESTVTELIPGTFYNFTVFAIAADNQTEGEGASISLYTKPSPVLDLKAEYIGVTSVNLTWAVNDTALTAYTYRIEVRNGNASSISNKTSTINRTEITGLIPGTSYNIKVFATPVNSTTEEEGLSLNLYTKPSPVLHVVAEYIGVTSVNLTWMVNDTASASYTYRIEVKNGASINNKTSNTNETEITGLTPGTPYNFTVFAVAADGKTEGEGASVSLYTKPSAVLDLKAEYVGVTSVNLKWTANDTASASYTYRIEVTSDSFTDNLTSNVTMAEITELVPGTFYNFTVFAIAADNQTEGEGEFRSFYTKPSPVLHVVAEYIGVTSVNLTWMVNDTASASYTYRIEVKNGASINNKTSNTNETEITGLTPGTPYNFTVFAVAADGKTEGEGESISLYTKPSTVFDLKTKYDGVTSVILTWMVNDTASASYTYRIEVRNEAFINNKTSNVTETEITGLTPGTPYNFTVFAVAADGETEGEGASVSLYTKPSAVLDLKAEYVGETSVNLKWTANDTASASYTYRIEVTSDSFTDNLTSSVTESIVMELIPGTFYNFTVFAIAADNQTEGEGASIRQNTIPSSVNAFQCEAVANMSYLILKWDCPYGGYSSFDIKIFNDTWTKNQRSQFCGREGSEGIFKTEPLDYYKTYTVIVTTVSESLTSLPVQKTCKTSITDPPVPNKAPLVKALSHNSLSVEFPDFESVNGPLKAYAVMIITEAEGCWPSKSDLNYTYNDFKQKMTATYVTYVIDIEETTSSFHSQNGHNVVDIGKGNTMYGYENGPLIPLHSYRASVAGFTNINFTMANKIMGEQSYVSFSPCSEVVSLPQDPGVIAGAVIGCLLAILAVVAIGGYIFWRRRRSKMIKVENFESYFKKQQADSNCGFAEEYEELKSAGVHQPKFAAEIPENRGKNRYNNVLPYDISRVKLSNPSCATDDYINANYMPGYSSKKAFIAAQGPLPNTIEDFWRMIWEKNIYSVVMLTKCVEQARTKCEQYWPDKQSKSYGDVIVTMVSEVVLPEWTIRDFNVENADTLESHTVRQFHFTSWPDHGVPETTDLLINFRHLVHEYSSQNPIDSPTLVHCSAGVGRTGTFIAIDRLIQQIEMENTVDVYGVVYDLRMHRPLMVQTEDQYVFLNQCVMDIIRSQKEKKTDLIYQNTTAMAIYENFTPEPAFGKANGYHA</sequence>
<evidence type="ECO:0000256" key="11">
    <source>
        <dbReference type="ARBA" id="ARBA00022949"/>
    </source>
</evidence>
<feature type="domain" description="Fibronectin type-III" evidence="24">
    <location>
        <begin position="304"/>
        <end position="392"/>
    </location>
</feature>
<dbReference type="PROSITE" id="PS50056">
    <property type="entry name" value="TYR_PHOSPHATASE_2"/>
    <property type="match status" value="1"/>
</dbReference>
<keyword evidence="9" id="KW-0378">Hydrolase</keyword>
<dbReference type="Proteomes" id="UP000694412">
    <property type="component" value="Chromosome 5"/>
</dbReference>
<feature type="compositionally biased region" description="Basic residues" evidence="20">
    <location>
        <begin position="88"/>
        <end position="101"/>
    </location>
</feature>
<evidence type="ECO:0000256" key="16">
    <source>
        <dbReference type="ARBA" id="ARBA00025789"/>
    </source>
</evidence>
<keyword evidence="8" id="KW-0677">Repeat</keyword>
<dbReference type="SUPFAM" id="SSF52799">
    <property type="entry name" value="(Phosphotyrosine protein) phosphatases II"/>
    <property type="match status" value="1"/>
</dbReference>
<keyword evidence="11" id="KW-0965">Cell junction</keyword>
<comment type="subcellular location">
    <subcellularLocation>
        <location evidence="2">Cell junction</location>
    </subcellularLocation>
    <subcellularLocation>
        <location evidence="1">Cell membrane</location>
        <topology evidence="1">Single-pass type I membrane protein</topology>
    </subcellularLocation>
    <subcellularLocation>
        <location evidence="3">Cell projection</location>
        <location evidence="3">Ruffle membrane</location>
    </subcellularLocation>
</comment>
<dbReference type="SUPFAM" id="SSF49265">
    <property type="entry name" value="Fibronectin type III"/>
    <property type="match status" value="6"/>
</dbReference>
<feature type="domain" description="Fibronectin type-III" evidence="24">
    <location>
        <begin position="573"/>
        <end position="661"/>
    </location>
</feature>
<comment type="similarity">
    <text evidence="16">Belongs to the protein-tyrosine phosphatase family. Receptor class 3 subfamily.</text>
</comment>
<feature type="domain" description="Fibronectin type-III" evidence="24">
    <location>
        <begin position="484"/>
        <end position="572"/>
    </location>
</feature>
<evidence type="ECO:0000256" key="5">
    <source>
        <dbReference type="ARBA" id="ARBA00022475"/>
    </source>
</evidence>
<dbReference type="PROSITE" id="PS00383">
    <property type="entry name" value="TYR_PHOSPHATASE_1"/>
    <property type="match status" value="1"/>
</dbReference>
<evidence type="ECO:0000256" key="14">
    <source>
        <dbReference type="ARBA" id="ARBA00023180"/>
    </source>
</evidence>
<dbReference type="GO" id="GO:0043235">
    <property type="term" value="C:receptor complex"/>
    <property type="evidence" value="ECO:0007669"/>
    <property type="project" value="TreeGrafter"/>
</dbReference>
<dbReference type="FunFam" id="3.90.190.10:FF:000009">
    <property type="entry name" value="Receptor-type tyrosine-protein phosphatase beta"/>
    <property type="match status" value="1"/>
</dbReference>
<evidence type="ECO:0000259" key="22">
    <source>
        <dbReference type="PROSITE" id="PS50055"/>
    </source>
</evidence>
<dbReference type="Pfam" id="PF00041">
    <property type="entry name" value="fn3"/>
    <property type="match status" value="8"/>
</dbReference>
<feature type="domain" description="Fibronectin type-III" evidence="24">
    <location>
        <begin position="217"/>
        <end position="303"/>
    </location>
</feature>
<dbReference type="Pfam" id="PF18861">
    <property type="entry name" value="PTP_tm"/>
    <property type="match status" value="1"/>
</dbReference>
<dbReference type="Ensembl" id="ENSCJPT00005018313.1">
    <property type="protein sequence ID" value="ENSCJPP00005012679.1"/>
    <property type="gene ID" value="ENSCJPG00005010766.1"/>
</dbReference>
<dbReference type="InterPro" id="IPR003961">
    <property type="entry name" value="FN3_dom"/>
</dbReference>